<name>A0A0A9HHU7_ARUDO</name>
<accession>A0A0A9HHU7</accession>
<protein>
    <submittedName>
        <fullName evidence="1">Uncharacterized protein</fullName>
    </submittedName>
</protein>
<dbReference type="EMBL" id="GBRH01161171">
    <property type="protein sequence ID" value="JAE36725.1"/>
    <property type="molecule type" value="Transcribed_RNA"/>
</dbReference>
<reference evidence="1" key="1">
    <citation type="submission" date="2014-09" db="EMBL/GenBank/DDBJ databases">
        <authorList>
            <person name="Magalhaes I.L.F."/>
            <person name="Oliveira U."/>
            <person name="Santos F.R."/>
            <person name="Vidigal T.H.D.A."/>
            <person name="Brescovit A.D."/>
            <person name="Santos A.J."/>
        </authorList>
    </citation>
    <scope>NUCLEOTIDE SEQUENCE</scope>
    <source>
        <tissue evidence="1">Shoot tissue taken approximately 20 cm above the soil surface</tissue>
    </source>
</reference>
<reference evidence="1" key="2">
    <citation type="journal article" date="2015" name="Data Brief">
        <title>Shoot transcriptome of the giant reed, Arundo donax.</title>
        <authorList>
            <person name="Barrero R.A."/>
            <person name="Guerrero F.D."/>
            <person name="Moolhuijzen P."/>
            <person name="Goolsby J.A."/>
            <person name="Tidwell J."/>
            <person name="Bellgard S.E."/>
            <person name="Bellgard M.I."/>
        </authorList>
    </citation>
    <scope>NUCLEOTIDE SEQUENCE</scope>
    <source>
        <tissue evidence="1">Shoot tissue taken approximately 20 cm above the soil surface</tissue>
    </source>
</reference>
<proteinExistence type="predicted"/>
<evidence type="ECO:0000313" key="1">
    <source>
        <dbReference type="EMBL" id="JAE36725.1"/>
    </source>
</evidence>
<sequence>MLTYTKQQRRIMLWGKTSRKMKNNDRVHVTKQTLEVHFCLGKALKNNTFQI</sequence>
<organism evidence="1">
    <name type="scientific">Arundo donax</name>
    <name type="common">Giant reed</name>
    <name type="synonym">Donax arundinaceus</name>
    <dbReference type="NCBI Taxonomy" id="35708"/>
    <lineage>
        <taxon>Eukaryota</taxon>
        <taxon>Viridiplantae</taxon>
        <taxon>Streptophyta</taxon>
        <taxon>Embryophyta</taxon>
        <taxon>Tracheophyta</taxon>
        <taxon>Spermatophyta</taxon>
        <taxon>Magnoliopsida</taxon>
        <taxon>Liliopsida</taxon>
        <taxon>Poales</taxon>
        <taxon>Poaceae</taxon>
        <taxon>PACMAD clade</taxon>
        <taxon>Arundinoideae</taxon>
        <taxon>Arundineae</taxon>
        <taxon>Arundo</taxon>
    </lineage>
</organism>
<dbReference type="AlphaFoldDB" id="A0A0A9HHU7"/>